<feature type="domain" description="LysM" evidence="3">
    <location>
        <begin position="384"/>
        <end position="442"/>
    </location>
</feature>
<feature type="compositionally biased region" description="Polar residues" evidence="1">
    <location>
        <begin position="100"/>
        <end position="111"/>
    </location>
</feature>
<feature type="domain" description="LysM" evidence="3">
    <location>
        <begin position="452"/>
        <end position="496"/>
    </location>
</feature>
<dbReference type="Proteomes" id="UP000521676">
    <property type="component" value="Unassembled WGS sequence"/>
</dbReference>
<dbReference type="AlphaFoldDB" id="A0A8T7M7L9"/>
<feature type="transmembrane region" description="Helical" evidence="2">
    <location>
        <begin position="282"/>
        <end position="302"/>
    </location>
</feature>
<protein>
    <submittedName>
        <fullName evidence="4">LysM peptidoglycan-binding domain-containing protein</fullName>
    </submittedName>
</protein>
<dbReference type="Gene3D" id="3.10.350.10">
    <property type="entry name" value="LysM domain"/>
    <property type="match status" value="2"/>
</dbReference>
<evidence type="ECO:0000313" key="6">
    <source>
        <dbReference type="Proteomes" id="UP000521676"/>
    </source>
</evidence>
<dbReference type="Pfam" id="PF01476">
    <property type="entry name" value="LysM"/>
    <property type="match status" value="2"/>
</dbReference>
<proteinExistence type="predicted"/>
<gene>
    <name evidence="4" type="ORF">HXX08_19525</name>
    <name evidence="5" type="ORF">OZ401_003587</name>
</gene>
<keyword evidence="2" id="KW-0472">Membrane</keyword>
<evidence type="ECO:0000256" key="2">
    <source>
        <dbReference type="SAM" id="Phobius"/>
    </source>
</evidence>
<dbReference type="Proteomes" id="UP001431572">
    <property type="component" value="Chromosome 2"/>
</dbReference>
<organism evidence="4 6">
    <name type="scientific">Candidatus Chlorohelix allophototropha</name>
    <dbReference type="NCBI Taxonomy" id="3003348"/>
    <lineage>
        <taxon>Bacteria</taxon>
        <taxon>Bacillati</taxon>
        <taxon>Chloroflexota</taxon>
        <taxon>Chloroflexia</taxon>
        <taxon>Candidatus Chloroheliales</taxon>
        <taxon>Candidatus Chloroheliaceae</taxon>
        <taxon>Candidatus Chlorohelix</taxon>
    </lineage>
</organism>
<dbReference type="CDD" id="cd00118">
    <property type="entry name" value="LysM"/>
    <property type="match status" value="2"/>
</dbReference>
<evidence type="ECO:0000313" key="5">
    <source>
        <dbReference type="EMBL" id="WJW67992.1"/>
    </source>
</evidence>
<dbReference type="SMART" id="SM00257">
    <property type="entry name" value="LysM"/>
    <property type="match status" value="2"/>
</dbReference>
<reference evidence="4 6" key="1">
    <citation type="submission" date="2020-06" db="EMBL/GenBank/DDBJ databases">
        <title>Anoxygenic phototrophic Chloroflexota member uses a Type I reaction center.</title>
        <authorList>
            <person name="Tsuji J.M."/>
            <person name="Shaw N.A."/>
            <person name="Nagashima S."/>
            <person name="Venkiteswaran J."/>
            <person name="Schiff S.L."/>
            <person name="Hanada S."/>
            <person name="Tank M."/>
            <person name="Neufeld J.D."/>
        </authorList>
    </citation>
    <scope>NUCLEOTIDE SEQUENCE [LARGE SCALE GENOMIC DNA]</scope>
    <source>
        <strain evidence="4">L227-S17</strain>
    </source>
</reference>
<evidence type="ECO:0000313" key="4">
    <source>
        <dbReference type="EMBL" id="NWJ48051.1"/>
    </source>
</evidence>
<sequence>MTETSANDINALLVQGFKAAKEGKREEAYNLFCNVVNLDSNNEHGWLYRAATTDDLSEGYVCLQRVLSINPNNAKAQRGIERIKARLDEEAQETGKPAETSAQVPETTTQENLRVGEQELVSGLGVSDTHVEKQSQDFDNVQTSQTSRMNLSNMSSGTPTVSFRQPPGPAIPPFTSPPPVQAEEVEEPSYASKDTVPTFSIPSLQVDYSAAEEDIPPIITPPTYSQRAKGAYEEPGLDSLRAEIGGRNKKKEKPQLQAFGGGTATSLDRSGRERQTKQRRRLLLILITLIVAFILLAAVVSYRNRNQTTADNSNDSATGVVATTVATTISTTASLATTAAPATTNAVVTTVAATTAPATTAAPVVTTAAPATTAAQAPATPRPIIRVIVSGDNLTTIAKQYNTSVEAIVAANSNPAAVGSNIPLITGPSNNLQIYFNTKLVIPVNQPNFRGKAVVLKAGETVESIAQQYKVAASDILKLTGLTAPGDAKVGDALLLP</sequence>
<dbReference type="SUPFAM" id="SSF48452">
    <property type="entry name" value="TPR-like"/>
    <property type="match status" value="1"/>
</dbReference>
<keyword evidence="2" id="KW-0812">Transmembrane</keyword>
<dbReference type="EMBL" id="JACATZ010000003">
    <property type="protein sequence ID" value="NWJ48051.1"/>
    <property type="molecule type" value="Genomic_DNA"/>
</dbReference>
<dbReference type="InterPro" id="IPR018392">
    <property type="entry name" value="LysM"/>
</dbReference>
<accession>A0A8T7M7L9</accession>
<keyword evidence="2" id="KW-1133">Transmembrane helix</keyword>
<feature type="region of interest" description="Disordered" evidence="1">
    <location>
        <begin position="88"/>
        <end position="111"/>
    </location>
</feature>
<keyword evidence="7" id="KW-1185">Reference proteome</keyword>
<dbReference type="EMBL" id="CP128400">
    <property type="protein sequence ID" value="WJW67992.1"/>
    <property type="molecule type" value="Genomic_DNA"/>
</dbReference>
<evidence type="ECO:0000259" key="3">
    <source>
        <dbReference type="PROSITE" id="PS51782"/>
    </source>
</evidence>
<evidence type="ECO:0000256" key="1">
    <source>
        <dbReference type="SAM" id="MobiDB-lite"/>
    </source>
</evidence>
<reference evidence="5" key="2">
    <citation type="journal article" date="2024" name="Nature">
        <title>Anoxygenic phototroph of the Chloroflexota uses a type I reaction centre.</title>
        <authorList>
            <person name="Tsuji J.M."/>
            <person name="Shaw N.A."/>
            <person name="Nagashima S."/>
            <person name="Venkiteswaran J.J."/>
            <person name="Schiff S.L."/>
            <person name="Watanabe T."/>
            <person name="Fukui M."/>
            <person name="Hanada S."/>
            <person name="Tank M."/>
            <person name="Neufeld J.D."/>
        </authorList>
    </citation>
    <scope>NUCLEOTIDE SEQUENCE</scope>
    <source>
        <strain evidence="5">L227-S17</strain>
    </source>
</reference>
<evidence type="ECO:0000313" key="7">
    <source>
        <dbReference type="Proteomes" id="UP001431572"/>
    </source>
</evidence>
<dbReference type="InterPro" id="IPR036779">
    <property type="entry name" value="LysM_dom_sf"/>
</dbReference>
<dbReference type="Gene3D" id="1.25.40.10">
    <property type="entry name" value="Tetratricopeptide repeat domain"/>
    <property type="match status" value="1"/>
</dbReference>
<name>A0A8T7M7L9_9CHLR</name>
<dbReference type="PROSITE" id="PS51782">
    <property type="entry name" value="LYSM"/>
    <property type="match status" value="2"/>
</dbReference>
<dbReference type="RefSeq" id="WP_341469896.1">
    <property type="nucleotide sequence ID" value="NZ_CP128400.1"/>
</dbReference>
<dbReference type="InterPro" id="IPR011990">
    <property type="entry name" value="TPR-like_helical_dom_sf"/>
</dbReference>
<feature type="region of interest" description="Disordered" evidence="1">
    <location>
        <begin position="142"/>
        <end position="162"/>
    </location>
</feature>